<feature type="non-terminal residue" evidence="1">
    <location>
        <position position="31"/>
    </location>
</feature>
<comment type="caution">
    <text evidence="1">The sequence shown here is derived from an EMBL/GenBank/DDBJ whole genome shotgun (WGS) entry which is preliminary data.</text>
</comment>
<gene>
    <name evidence="1" type="ORF">SAMN05421800_1511</name>
</gene>
<reference evidence="1 2" key="1">
    <citation type="submission" date="2017-02" db="EMBL/GenBank/DDBJ databases">
        <authorList>
            <person name="Varghese N."/>
            <person name="Submissions S."/>
        </authorList>
    </citation>
    <scope>NUCLEOTIDE SEQUENCE [LARGE SCALE GENOMIC DNA]</scope>
    <source>
        <strain evidence="1 2">DSM 16775</strain>
    </source>
</reference>
<dbReference type="Proteomes" id="UP000190669">
    <property type="component" value="Unassembled WGS sequence"/>
</dbReference>
<proteinExistence type="predicted"/>
<keyword evidence="2" id="KW-1185">Reference proteome</keyword>
<evidence type="ECO:0000313" key="1">
    <source>
        <dbReference type="EMBL" id="SKC14230.1"/>
    </source>
</evidence>
<accession>A0ABY1LFA2</accession>
<name>A0ABY1LFA2_9FLAO</name>
<protein>
    <submittedName>
        <fullName evidence="1">Uncharacterized protein</fullName>
    </submittedName>
</protein>
<sequence length="31" mass="3653">MSSPEIAIHKKNRYERTIKNALCKAHSERLQ</sequence>
<evidence type="ECO:0000313" key="2">
    <source>
        <dbReference type="Proteomes" id="UP000190669"/>
    </source>
</evidence>
<dbReference type="EMBL" id="FUZE01000051">
    <property type="protein sequence ID" value="SKC14230.1"/>
    <property type="molecule type" value="Genomic_DNA"/>
</dbReference>
<organism evidence="1 2">
    <name type="scientific">Chryseobacterium balustinum</name>
    <dbReference type="NCBI Taxonomy" id="246"/>
    <lineage>
        <taxon>Bacteria</taxon>
        <taxon>Pseudomonadati</taxon>
        <taxon>Bacteroidota</taxon>
        <taxon>Flavobacteriia</taxon>
        <taxon>Flavobacteriales</taxon>
        <taxon>Weeksellaceae</taxon>
        <taxon>Chryseobacterium group</taxon>
        <taxon>Chryseobacterium</taxon>
    </lineage>
</organism>